<proteinExistence type="predicted"/>
<dbReference type="Pfam" id="PF01959">
    <property type="entry name" value="DHQS"/>
    <property type="match status" value="1"/>
</dbReference>
<dbReference type="EMBL" id="FNYE01000007">
    <property type="protein sequence ID" value="SEJ19559.1"/>
    <property type="molecule type" value="Genomic_DNA"/>
</dbReference>
<sequence>MNDIVKNQIATVPSKGRKRHSSISALHDAAMGHEIQNANAGTLWYDSRSMQDESEENRANLINKIIEAGFNGVVFYPDNWTRAVNDFPAGFRKIVHFANSVEWEDANIHGIFSDSMGGNGSPVISSSDAELLARVREDGWQTCLRIHVDDANTLQQSFTCGAVHDYVMVSFRDPTNIPLELVIAELHDSSVWLLKEVGTDVDDAVIALGVLEVGSDGIVAGFTEPAQFDEFVAKLEAARNPPMTIQTGTVKSTQHLGLGYRACIDTTHLFEPDEGLLVGSTSTGGILCCPEVFHLPYMELRPFRVNAASVHSYVFHANDRTNYISELHAGAQLTAVNANGRTRQIFVGRIKTEIRPLLLIEVEFEEGKSVNIVMQDDWHVRVFSDKALPRHITELRPGDKILGYVTTPGRHVGVKVDEHIIEV</sequence>
<feature type="domain" description="3-dehydroquinate synthase C-terminal" evidence="4">
    <location>
        <begin position="249"/>
        <end position="422"/>
    </location>
</feature>
<reference evidence="6" key="1">
    <citation type="submission" date="2016-10" db="EMBL/GenBank/DDBJ databases">
        <authorList>
            <person name="Varghese N."/>
            <person name="Submissions S."/>
        </authorList>
    </citation>
    <scope>NUCLEOTIDE SEQUENCE [LARGE SCALE GENOMIC DNA]</scope>
    <source>
        <strain evidence="6">LMG 26031</strain>
    </source>
</reference>
<evidence type="ECO:0000259" key="3">
    <source>
        <dbReference type="Pfam" id="PF01959"/>
    </source>
</evidence>
<dbReference type="InterPro" id="IPR056179">
    <property type="entry name" value="DHQS_C"/>
</dbReference>
<organism evidence="5 6">
    <name type="scientific">Paraburkholderia diazotrophica</name>
    <dbReference type="NCBI Taxonomy" id="667676"/>
    <lineage>
        <taxon>Bacteria</taxon>
        <taxon>Pseudomonadati</taxon>
        <taxon>Pseudomonadota</taxon>
        <taxon>Betaproteobacteria</taxon>
        <taxon>Burkholderiales</taxon>
        <taxon>Burkholderiaceae</taxon>
        <taxon>Paraburkholderia</taxon>
    </lineage>
</organism>
<keyword evidence="1" id="KW-0028">Amino-acid biosynthesis</keyword>
<dbReference type="Proteomes" id="UP000198866">
    <property type="component" value="Unassembled WGS sequence"/>
</dbReference>
<dbReference type="PANTHER" id="PTHR33563:SF1">
    <property type="entry name" value="3-DEHYDROQUINATE SYNTHASE"/>
    <property type="match status" value="1"/>
</dbReference>
<dbReference type="GO" id="GO:0003856">
    <property type="term" value="F:3-dehydroquinate synthase activity"/>
    <property type="evidence" value="ECO:0007669"/>
    <property type="project" value="InterPro"/>
</dbReference>
<dbReference type="RefSeq" id="WP_245763196.1">
    <property type="nucleotide sequence ID" value="NZ_FNYE01000007.1"/>
</dbReference>
<evidence type="ECO:0000256" key="2">
    <source>
        <dbReference type="ARBA" id="ARBA00023141"/>
    </source>
</evidence>
<feature type="domain" description="3-dehydroquinate synthase N-terminal" evidence="3">
    <location>
        <begin position="51"/>
        <end position="231"/>
    </location>
</feature>
<dbReference type="InterPro" id="IPR002812">
    <property type="entry name" value="DHQS"/>
</dbReference>
<dbReference type="GO" id="GO:0016491">
    <property type="term" value="F:oxidoreductase activity"/>
    <property type="evidence" value="ECO:0007669"/>
    <property type="project" value="InterPro"/>
</dbReference>
<dbReference type="PANTHER" id="PTHR33563">
    <property type="match status" value="1"/>
</dbReference>
<keyword evidence="6" id="KW-1185">Reference proteome</keyword>
<dbReference type="GO" id="GO:0009073">
    <property type="term" value="P:aromatic amino acid family biosynthetic process"/>
    <property type="evidence" value="ECO:0007669"/>
    <property type="project" value="UniProtKB-KW"/>
</dbReference>
<dbReference type="InterPro" id="IPR030960">
    <property type="entry name" value="DHQS/DOIS_N"/>
</dbReference>
<dbReference type="AlphaFoldDB" id="A0A1H6WRD4"/>
<dbReference type="Pfam" id="PF26558">
    <property type="entry name" value="DHQS_2nd"/>
    <property type="match status" value="1"/>
</dbReference>
<gene>
    <name evidence="5" type="ORF">SAMN05192539_1007226</name>
</gene>
<keyword evidence="2" id="KW-0057">Aromatic amino acid biosynthesis</keyword>
<dbReference type="STRING" id="667676.SAMN05192539_1007226"/>
<evidence type="ECO:0000259" key="4">
    <source>
        <dbReference type="Pfam" id="PF26558"/>
    </source>
</evidence>
<dbReference type="GO" id="GO:0008652">
    <property type="term" value="P:amino acid biosynthetic process"/>
    <property type="evidence" value="ECO:0007669"/>
    <property type="project" value="UniProtKB-KW"/>
</dbReference>
<name>A0A1H6WRD4_9BURK</name>
<evidence type="ECO:0000313" key="6">
    <source>
        <dbReference type="Proteomes" id="UP000198866"/>
    </source>
</evidence>
<evidence type="ECO:0000313" key="5">
    <source>
        <dbReference type="EMBL" id="SEJ19559.1"/>
    </source>
</evidence>
<protein>
    <submittedName>
        <fullName evidence="5">3-dehydroquinate synthase II</fullName>
    </submittedName>
</protein>
<evidence type="ECO:0000256" key="1">
    <source>
        <dbReference type="ARBA" id="ARBA00022605"/>
    </source>
</evidence>
<accession>A0A1H6WRD4</accession>